<dbReference type="Gene3D" id="3.40.1190.20">
    <property type="match status" value="1"/>
</dbReference>
<dbReference type="Gene3D" id="3.40.50.10260">
    <property type="entry name" value="YjeF N-terminal domain"/>
    <property type="match status" value="1"/>
</dbReference>
<feature type="binding site" evidence="17">
    <location>
        <position position="443"/>
    </location>
    <ligand>
        <name>AMP</name>
        <dbReference type="ChEBI" id="CHEBI:456215"/>
    </ligand>
</feature>
<feature type="binding site" evidence="18">
    <location>
        <position position="163"/>
    </location>
    <ligand>
        <name>K(+)</name>
        <dbReference type="ChEBI" id="CHEBI:29103"/>
    </ligand>
</feature>
<feature type="binding site" evidence="18">
    <location>
        <position position="127"/>
    </location>
    <ligand>
        <name>K(+)</name>
        <dbReference type="ChEBI" id="CHEBI:29103"/>
    </ligand>
</feature>
<dbReference type="PANTHER" id="PTHR12592">
    <property type="entry name" value="ATP-DEPENDENT (S)-NAD(P)H-HYDRATE DEHYDRATASE FAMILY MEMBER"/>
    <property type="match status" value="1"/>
</dbReference>
<feature type="binding site" evidence="18">
    <location>
        <position position="68"/>
    </location>
    <ligand>
        <name>K(+)</name>
        <dbReference type="ChEBI" id="CHEBI:29103"/>
    </ligand>
</feature>
<dbReference type="RefSeq" id="WP_247259601.1">
    <property type="nucleotide sequence ID" value="NZ_JALJQZ010000003.1"/>
</dbReference>
<evidence type="ECO:0000256" key="14">
    <source>
        <dbReference type="ARBA" id="ARBA00025153"/>
    </source>
</evidence>
<comment type="function">
    <text evidence="14 19">Bifunctional enzyme that catalyzes the epimerization of the S- and R-forms of NAD(P)HX and the dehydration of the S-form of NAD(P)HX at the expense of ADP, which is converted to AMP. This allows the repair of both epimers of NAD(P)HX, a damaged form of NAD(P)H that is a result of enzymatic or heat-dependent hydration.</text>
</comment>
<dbReference type="Pfam" id="PF01256">
    <property type="entry name" value="Carb_kinase"/>
    <property type="match status" value="1"/>
</dbReference>
<dbReference type="EC" id="4.2.1.136" evidence="19"/>
<keyword evidence="6 17" id="KW-0547">Nucleotide-binding</keyword>
<proteinExistence type="inferred from homology"/>
<feature type="binding site" evidence="17">
    <location>
        <position position="262"/>
    </location>
    <ligand>
        <name>(6S)-NADPHX</name>
        <dbReference type="ChEBI" id="CHEBI:64076"/>
    </ligand>
</feature>
<comment type="catalytic activity">
    <reaction evidence="1 18 19">
        <text>(6R)-NADHX = (6S)-NADHX</text>
        <dbReference type="Rhea" id="RHEA:32215"/>
        <dbReference type="ChEBI" id="CHEBI:64074"/>
        <dbReference type="ChEBI" id="CHEBI:64075"/>
        <dbReference type="EC" id="5.1.99.6"/>
    </reaction>
</comment>
<evidence type="ECO:0000256" key="4">
    <source>
        <dbReference type="ARBA" id="ARBA00009524"/>
    </source>
</evidence>
<feature type="binding site" evidence="17">
    <location>
        <position position="377"/>
    </location>
    <ligand>
        <name>(6S)-NADPHX</name>
        <dbReference type="ChEBI" id="CHEBI:64076"/>
    </ligand>
</feature>
<dbReference type="PROSITE" id="PS51383">
    <property type="entry name" value="YJEF_C_3"/>
    <property type="match status" value="1"/>
</dbReference>
<name>A0ABV8E859_9HYPH</name>
<dbReference type="Proteomes" id="UP001595697">
    <property type="component" value="Unassembled WGS sequence"/>
</dbReference>
<evidence type="ECO:0000256" key="7">
    <source>
        <dbReference type="ARBA" id="ARBA00022840"/>
    </source>
</evidence>
<protein>
    <recommendedName>
        <fullName evidence="19">Bifunctional NAD(P)H-hydrate repair enzyme</fullName>
    </recommendedName>
    <alternativeName>
        <fullName evidence="19">Nicotinamide nucleotide repair protein</fullName>
    </alternativeName>
    <domain>
        <recommendedName>
            <fullName evidence="19">ADP-dependent (S)-NAD(P)H-hydrate dehydratase</fullName>
            <ecNumber evidence="19">4.2.1.136</ecNumber>
        </recommendedName>
        <alternativeName>
            <fullName evidence="19">ADP-dependent NAD(P)HX dehydratase</fullName>
        </alternativeName>
    </domain>
    <domain>
        <recommendedName>
            <fullName evidence="19">NAD(P)H-hydrate epimerase</fullName>
            <ecNumber evidence="19">5.1.99.6</ecNumber>
        </recommendedName>
    </domain>
</protein>
<dbReference type="Pfam" id="PF03853">
    <property type="entry name" value="YjeF_N"/>
    <property type="match status" value="1"/>
</dbReference>
<dbReference type="InterPro" id="IPR000631">
    <property type="entry name" value="CARKD"/>
</dbReference>
<feature type="binding site" evidence="17">
    <location>
        <begin position="414"/>
        <end position="418"/>
    </location>
    <ligand>
        <name>AMP</name>
        <dbReference type="ChEBI" id="CHEBI:456215"/>
    </ligand>
</feature>
<comment type="caution">
    <text evidence="22">The sequence shown here is derived from an EMBL/GenBank/DDBJ whole genome shotgun (WGS) entry which is preliminary data.</text>
</comment>
<evidence type="ECO:0000256" key="19">
    <source>
        <dbReference type="PIRNR" id="PIRNR017184"/>
    </source>
</evidence>
<evidence type="ECO:0000259" key="20">
    <source>
        <dbReference type="PROSITE" id="PS51383"/>
    </source>
</evidence>
<evidence type="ECO:0000256" key="15">
    <source>
        <dbReference type="ARBA" id="ARBA00048238"/>
    </source>
</evidence>
<feature type="domain" description="YjeF C-terminal" evidence="20">
    <location>
        <begin position="227"/>
        <end position="498"/>
    </location>
</feature>
<comment type="cofactor">
    <cofactor evidence="17">
        <name>Mg(2+)</name>
        <dbReference type="ChEBI" id="CHEBI:18420"/>
    </cofactor>
</comment>
<evidence type="ECO:0000256" key="9">
    <source>
        <dbReference type="ARBA" id="ARBA00022958"/>
    </source>
</evidence>
<evidence type="ECO:0000256" key="12">
    <source>
        <dbReference type="ARBA" id="ARBA00023239"/>
    </source>
</evidence>
<comment type="catalytic activity">
    <reaction evidence="15 17 19">
        <text>(6S)-NADHX + ADP = AMP + phosphate + NADH + H(+)</text>
        <dbReference type="Rhea" id="RHEA:32223"/>
        <dbReference type="ChEBI" id="CHEBI:15378"/>
        <dbReference type="ChEBI" id="CHEBI:43474"/>
        <dbReference type="ChEBI" id="CHEBI:57945"/>
        <dbReference type="ChEBI" id="CHEBI:64074"/>
        <dbReference type="ChEBI" id="CHEBI:456215"/>
        <dbReference type="ChEBI" id="CHEBI:456216"/>
        <dbReference type="EC" id="4.2.1.136"/>
    </reaction>
</comment>
<dbReference type="NCBIfam" id="TIGR00196">
    <property type="entry name" value="yjeF_cterm"/>
    <property type="match status" value="1"/>
</dbReference>
<keyword evidence="10 17" id="KW-0520">NAD</keyword>
<comment type="catalytic activity">
    <reaction evidence="16 17 19">
        <text>(6S)-NADPHX + ADP = AMP + phosphate + NADPH + H(+)</text>
        <dbReference type="Rhea" id="RHEA:32235"/>
        <dbReference type="ChEBI" id="CHEBI:15378"/>
        <dbReference type="ChEBI" id="CHEBI:43474"/>
        <dbReference type="ChEBI" id="CHEBI:57783"/>
        <dbReference type="ChEBI" id="CHEBI:64076"/>
        <dbReference type="ChEBI" id="CHEBI:456215"/>
        <dbReference type="ChEBI" id="CHEBI:456216"/>
        <dbReference type="EC" id="4.2.1.136"/>
    </reaction>
</comment>
<accession>A0ABV8E859</accession>
<evidence type="ECO:0000259" key="21">
    <source>
        <dbReference type="PROSITE" id="PS51385"/>
    </source>
</evidence>
<keyword evidence="7 17" id="KW-0067">ATP-binding</keyword>
<reference evidence="23" key="1">
    <citation type="journal article" date="2019" name="Int. J. Syst. Evol. Microbiol.">
        <title>The Global Catalogue of Microorganisms (GCM) 10K type strain sequencing project: providing services to taxonomists for standard genome sequencing and annotation.</title>
        <authorList>
            <consortium name="The Broad Institute Genomics Platform"/>
            <consortium name="The Broad Institute Genome Sequencing Center for Infectious Disease"/>
            <person name="Wu L."/>
            <person name="Ma J."/>
        </authorList>
    </citation>
    <scope>NUCLEOTIDE SEQUENCE [LARGE SCALE GENOMIC DNA]</scope>
    <source>
        <strain evidence="23">TBRC 5781</strain>
    </source>
</reference>
<comment type="cofactor">
    <cofactor evidence="18 19">
        <name>K(+)</name>
        <dbReference type="ChEBI" id="CHEBI:29103"/>
    </cofactor>
    <text evidence="18 19">Binds 1 potassium ion per subunit.</text>
</comment>
<dbReference type="SUPFAM" id="SSF53613">
    <property type="entry name" value="Ribokinase-like"/>
    <property type="match status" value="1"/>
</dbReference>
<dbReference type="PANTHER" id="PTHR12592:SF0">
    <property type="entry name" value="ATP-DEPENDENT (S)-NAD(P)H-HYDRATE DEHYDRATASE"/>
    <property type="match status" value="1"/>
</dbReference>
<comment type="similarity">
    <text evidence="17">Belongs to the NnrD/CARKD family.</text>
</comment>
<evidence type="ECO:0000313" key="22">
    <source>
        <dbReference type="EMBL" id="MFC3968670.1"/>
    </source>
</evidence>
<dbReference type="EMBL" id="JBHSBD010000049">
    <property type="protein sequence ID" value="MFC3968670.1"/>
    <property type="molecule type" value="Genomic_DNA"/>
</dbReference>
<evidence type="ECO:0000256" key="8">
    <source>
        <dbReference type="ARBA" id="ARBA00022857"/>
    </source>
</evidence>
<dbReference type="CDD" id="cd01171">
    <property type="entry name" value="YXKO-related"/>
    <property type="match status" value="1"/>
</dbReference>
<comment type="function">
    <text evidence="17">Catalyzes the dehydration of the S-form of NAD(P)HX at the expense of ADP, which is converted to AMP. Together with NAD(P)HX epimerase, which catalyzes the epimerization of the S- and R-forms, the enzyme allows the repair of both epimers of NAD(P)HX, a damaged form of NAD(P)H that is a result of enzymatic or heat-dependent hydration.</text>
</comment>
<feature type="domain" description="YjeF N-terminal" evidence="21">
    <location>
        <begin position="20"/>
        <end position="217"/>
    </location>
</feature>
<sequence>MRKCLKTLRDETILFTTQEAAAADVASVQSGIEIADLMERAGYAVAACALRHFPEARKIAILCGPGNNGGDGYVAARVLAGHGCNVAVFSWGRSSAEGAARDARERCPLPIEPISAYVPERDDLVIDALFGAGLTRPLPEPVQTLIEAVKRADASVLAVDLPSGICGNQGRMRGAALDADVTVTFEARKPGHLLMPGRAFCGTVEVVSIGMPRRIVEQHARSVSVNNPKAWQNEYPLIEADTHKYRRGHMAVFSGGRSHTGAARLAAAAGLHAGAGLVTVGVPPDALDVAAASLTAVMVRSVSSRLDVEQWLSEAKIHACVIGPGFGIGETIRDYIEVLAAKPCVIDADAITFFASNPEQLFATFKNTGSPYILTPHEGEFARLFPDLARNDSLGKLERARLAAARSGAVVIDKGPDTVIVAPDGRSLINENAPPWLATAGAGDVLAGIAGAHLAQGMPAYEAAAAAVWLHAQAAQNAKRGMTAEDLVTAIPSALESLNPL</sequence>
<evidence type="ECO:0000256" key="13">
    <source>
        <dbReference type="ARBA" id="ARBA00023268"/>
    </source>
</evidence>
<comment type="similarity">
    <text evidence="4 19">In the C-terminal section; belongs to the NnrD/CARKD family.</text>
</comment>
<evidence type="ECO:0000256" key="6">
    <source>
        <dbReference type="ARBA" id="ARBA00022741"/>
    </source>
</evidence>
<dbReference type="InterPro" id="IPR030677">
    <property type="entry name" value="Nnr"/>
</dbReference>
<dbReference type="NCBIfam" id="TIGR00197">
    <property type="entry name" value="yjeF_nterm"/>
    <property type="match status" value="1"/>
</dbReference>
<dbReference type="SUPFAM" id="SSF64153">
    <property type="entry name" value="YjeF N-terminal domain-like"/>
    <property type="match status" value="1"/>
</dbReference>
<keyword evidence="12 17" id="KW-0456">Lyase</keyword>
<dbReference type="InterPro" id="IPR029056">
    <property type="entry name" value="Ribokinase-like"/>
</dbReference>
<feature type="binding site" evidence="18">
    <location>
        <position position="160"/>
    </location>
    <ligand>
        <name>(6S)-NADPHX</name>
        <dbReference type="ChEBI" id="CHEBI:64076"/>
    </ligand>
</feature>
<evidence type="ECO:0000313" key="23">
    <source>
        <dbReference type="Proteomes" id="UP001595697"/>
    </source>
</evidence>
<evidence type="ECO:0000256" key="17">
    <source>
        <dbReference type="HAMAP-Rule" id="MF_01965"/>
    </source>
</evidence>
<evidence type="ECO:0000256" key="10">
    <source>
        <dbReference type="ARBA" id="ARBA00023027"/>
    </source>
</evidence>
<comment type="caution">
    <text evidence="18">Lacks conserved residue(s) required for the propagation of feature annotation.</text>
</comment>
<evidence type="ECO:0000256" key="11">
    <source>
        <dbReference type="ARBA" id="ARBA00023235"/>
    </source>
</evidence>
<comment type="subunit">
    <text evidence="17">Homotetramer.</text>
</comment>
<keyword evidence="8 17" id="KW-0521">NADP</keyword>
<evidence type="ECO:0000256" key="5">
    <source>
        <dbReference type="ARBA" id="ARBA00022723"/>
    </source>
</evidence>
<dbReference type="PROSITE" id="PS51385">
    <property type="entry name" value="YJEF_N"/>
    <property type="match status" value="1"/>
</dbReference>
<evidence type="ECO:0000256" key="16">
    <source>
        <dbReference type="ARBA" id="ARBA00049209"/>
    </source>
</evidence>
<dbReference type="HAMAP" id="MF_01966">
    <property type="entry name" value="NADHX_epimerase"/>
    <property type="match status" value="1"/>
</dbReference>
<keyword evidence="5 18" id="KW-0479">Metal-binding</keyword>
<evidence type="ECO:0000256" key="18">
    <source>
        <dbReference type="HAMAP-Rule" id="MF_01966"/>
    </source>
</evidence>
<organism evidence="22 23">
    <name type="scientific">Rhizobium lemnae</name>
    <dbReference type="NCBI Taxonomy" id="1214924"/>
    <lineage>
        <taxon>Bacteria</taxon>
        <taxon>Pseudomonadati</taxon>
        <taxon>Pseudomonadota</taxon>
        <taxon>Alphaproteobacteria</taxon>
        <taxon>Hyphomicrobiales</taxon>
        <taxon>Rhizobiaceae</taxon>
        <taxon>Rhizobium/Agrobacterium group</taxon>
        <taxon>Rhizobium</taxon>
    </lineage>
</organism>
<comment type="similarity">
    <text evidence="3 19">In the N-terminal section; belongs to the NnrE/AIBP family.</text>
</comment>
<keyword evidence="11 18" id="KW-0413">Isomerase</keyword>
<dbReference type="PIRSF" id="PIRSF017184">
    <property type="entry name" value="Nnr"/>
    <property type="match status" value="1"/>
</dbReference>
<gene>
    <name evidence="18" type="primary">nnrE</name>
    <name evidence="17" type="synonym">nnrD</name>
    <name evidence="22" type="ORF">ACFOVS_11135</name>
</gene>
<comment type="similarity">
    <text evidence="18">Belongs to the NnrE/AIBP family.</text>
</comment>
<dbReference type="InterPro" id="IPR004443">
    <property type="entry name" value="YjeF_N_dom"/>
</dbReference>
<evidence type="ECO:0000256" key="3">
    <source>
        <dbReference type="ARBA" id="ARBA00006001"/>
    </source>
</evidence>
<keyword evidence="23" id="KW-1185">Reference proteome</keyword>
<feature type="binding site" evidence="18">
    <location>
        <begin position="131"/>
        <end position="137"/>
    </location>
    <ligand>
        <name>(6S)-NADPHX</name>
        <dbReference type="ChEBI" id="CHEBI:64076"/>
    </ligand>
</feature>
<feature type="binding site" evidence="17">
    <location>
        <position position="444"/>
    </location>
    <ligand>
        <name>(6S)-NADPHX</name>
        <dbReference type="ChEBI" id="CHEBI:64076"/>
    </ligand>
</feature>
<comment type="catalytic activity">
    <reaction evidence="2 18 19">
        <text>(6R)-NADPHX = (6S)-NADPHX</text>
        <dbReference type="Rhea" id="RHEA:32227"/>
        <dbReference type="ChEBI" id="CHEBI:64076"/>
        <dbReference type="ChEBI" id="CHEBI:64077"/>
        <dbReference type="EC" id="5.1.99.6"/>
    </reaction>
</comment>
<dbReference type="InterPro" id="IPR036652">
    <property type="entry name" value="YjeF_N_dom_sf"/>
</dbReference>
<dbReference type="EC" id="5.1.99.6" evidence="19"/>
<dbReference type="HAMAP" id="MF_01965">
    <property type="entry name" value="NADHX_dehydratase"/>
    <property type="match status" value="1"/>
</dbReference>
<keyword evidence="13" id="KW-0511">Multifunctional enzyme</keyword>
<keyword evidence="9 18" id="KW-0630">Potassium</keyword>
<feature type="binding site" evidence="17">
    <location>
        <position position="325"/>
    </location>
    <ligand>
        <name>(6S)-NADPHX</name>
        <dbReference type="ChEBI" id="CHEBI:64076"/>
    </ligand>
</feature>
<evidence type="ECO:0000256" key="1">
    <source>
        <dbReference type="ARBA" id="ARBA00000013"/>
    </source>
</evidence>
<feature type="binding site" evidence="18">
    <location>
        <begin position="67"/>
        <end position="71"/>
    </location>
    <ligand>
        <name>(6S)-NADPHX</name>
        <dbReference type="ChEBI" id="CHEBI:64076"/>
    </ligand>
</feature>
<comment type="function">
    <text evidence="18">Catalyzes the epimerization of the S- and R-forms of NAD(P)HX, a damaged form of NAD(P)H that is a result of enzymatic or heat-dependent hydration. This is a prerequisite for the S-specific NAD(P)H-hydrate dehydratase to allow the repair of both epimers of NAD(P)HX.</text>
</comment>
<evidence type="ECO:0000256" key="2">
    <source>
        <dbReference type="ARBA" id="ARBA00000909"/>
    </source>
</evidence>